<gene>
    <name evidence="12" type="ORF">ZEAMMB73_Zm00001d011068</name>
    <name evidence="13" type="ORF">Zm00014a_031004</name>
</gene>
<feature type="compositionally biased region" description="Polar residues" evidence="10">
    <location>
        <begin position="274"/>
        <end position="291"/>
    </location>
</feature>
<evidence type="ECO:0000256" key="10">
    <source>
        <dbReference type="SAM" id="MobiDB-lite"/>
    </source>
</evidence>
<keyword evidence="3 9" id="KW-0158">Chromosome</keyword>
<dbReference type="Proteomes" id="UP000251960">
    <property type="component" value="Chromosome 8"/>
</dbReference>
<dbReference type="GO" id="GO:0005634">
    <property type="term" value="C:nucleus"/>
    <property type="evidence" value="ECO:0007669"/>
    <property type="project" value="UniProtKB-SubCell"/>
</dbReference>
<evidence type="ECO:0000256" key="8">
    <source>
        <dbReference type="ARBA" id="ARBA00023328"/>
    </source>
</evidence>
<dbReference type="Gene3D" id="3.30.457.50">
    <property type="entry name" value="Chromosome segregation protein Spc25"/>
    <property type="match status" value="1"/>
</dbReference>
<comment type="function">
    <text evidence="9">Acts as a component of the essential kinetochore-associated NDC80 complex, which is required for chromosome segregation and spindle checkpoint activity.</text>
</comment>
<reference evidence="13" key="2">
    <citation type="journal article" date="2018" name="Nat. Genet.">
        <title>Extensive intraspecific gene order and gene structural variations between Mo17 and other maize genomes.</title>
        <authorList>
            <person name="Sun S."/>
            <person name="Zhou Y."/>
            <person name="Chen J."/>
            <person name="Shi J."/>
            <person name="Zhao H."/>
            <person name="Zhao H."/>
            <person name="Song W."/>
            <person name="Zhang M."/>
            <person name="Cui Y."/>
            <person name="Dong X."/>
            <person name="Liu H."/>
            <person name="Ma X."/>
            <person name="Jiao Y."/>
            <person name="Wang B."/>
            <person name="Wei X."/>
            <person name="Stein J.C."/>
            <person name="Glaubitz J.C."/>
            <person name="Lu F."/>
            <person name="Yu G."/>
            <person name="Liang C."/>
            <person name="Fengler K."/>
            <person name="Li B."/>
            <person name="Rafalski A."/>
            <person name="Schnable P.S."/>
            <person name="Ware D.H."/>
            <person name="Buckler E.S."/>
            <person name="Lai J."/>
        </authorList>
    </citation>
    <scope>NUCLEOTIDE SEQUENCE [LARGE SCALE GENOMIC DNA]</scope>
    <source>
        <tissue evidence="13">Seedling</tissue>
    </source>
</reference>
<sequence length="334" mass="37107">MSSSSDLEQQVATALRRVTPVAAAPAVDRGGAPDLAAAIQRRMASQRARGADAFYAKFASARSLADQTFSRRRVQLKGLKDQLRDLQSQLRESLTLQSCKEWKYRIATEPMSEATATNERLRSWVADFRDKRNKGAAIVFEQLQAVESLEANSNEDAEMAEKVPKAVLWYNKFLGFRVIGGERGVKFVFDKIDPQRPEKEYSFRVSPRSQFIDSDPHVKDIDELAKDLDLNEHLFEFVRMAREKFQSPFMNETLPVSPDASAAPLPSPMVVSVNSRSGEAHSQTQSLSKNSARLLPAKRGATALPGASPGVLRRSPRLEASRLSMSRCVPVLGQ</sequence>
<dbReference type="GO" id="GO:0007059">
    <property type="term" value="P:chromosome segregation"/>
    <property type="evidence" value="ECO:0007669"/>
    <property type="project" value="InterPro"/>
</dbReference>
<reference evidence="12" key="1">
    <citation type="submission" date="2015-12" db="EMBL/GenBank/DDBJ databases">
        <title>Update maize B73 reference genome by single molecule sequencing technologies.</title>
        <authorList>
            <consortium name="Maize Genome Sequencing Project"/>
            <person name="Ware D."/>
        </authorList>
    </citation>
    <scope>NUCLEOTIDE SEQUENCE</scope>
    <source>
        <tissue evidence="12">Seedling</tissue>
    </source>
</reference>
<dbReference type="InterPro" id="IPR045143">
    <property type="entry name" value="Spc25"/>
</dbReference>
<dbReference type="EMBL" id="CM000784">
    <property type="protein sequence ID" value="AQK95526.1"/>
    <property type="molecule type" value="Genomic_DNA"/>
</dbReference>
<keyword evidence="9" id="KW-0995">Kinetochore</keyword>
<dbReference type="OMA" id="WKYRIAT"/>
<evidence type="ECO:0000313" key="12">
    <source>
        <dbReference type="EMBL" id="AQK95526.1"/>
    </source>
</evidence>
<dbReference type="Pfam" id="PF08234">
    <property type="entry name" value="Spindle_Spc25"/>
    <property type="match status" value="1"/>
</dbReference>
<comment type="similarity">
    <text evidence="2 9">Belongs to the SPC25 family.</text>
</comment>
<keyword evidence="7 9" id="KW-0131">Cell cycle</keyword>
<keyword evidence="4 9" id="KW-0132">Cell division</keyword>
<evidence type="ECO:0000256" key="9">
    <source>
        <dbReference type="RuleBase" id="RU367150"/>
    </source>
</evidence>
<evidence type="ECO:0000259" key="11">
    <source>
        <dbReference type="Pfam" id="PF08234"/>
    </source>
</evidence>
<keyword evidence="6" id="KW-0175">Coiled coil</keyword>
<proteinExistence type="inferred from homology"/>
<evidence type="ECO:0000313" key="13">
    <source>
        <dbReference type="EMBL" id="PWZ09648.1"/>
    </source>
</evidence>
<dbReference type="EMBL" id="NCVQ01000009">
    <property type="protein sequence ID" value="PWZ09648.1"/>
    <property type="molecule type" value="Genomic_DNA"/>
</dbReference>
<keyword evidence="8 9" id="KW-0137">Centromere</keyword>
<comment type="subcellular location">
    <subcellularLocation>
        <location evidence="1">Chromosome</location>
        <location evidence="1">Centromere</location>
    </subcellularLocation>
    <subcellularLocation>
        <location evidence="9">Nucleus</location>
    </subcellularLocation>
    <subcellularLocation>
        <location evidence="9">Chromosome</location>
        <location evidence="9">Centromere</location>
        <location evidence="9">Kinetochore</location>
    </subcellularLocation>
</comment>
<accession>A0A3L6DMS5</accession>
<dbReference type="ExpressionAtlas" id="A0A3L6DMS5">
    <property type="expression patterns" value="baseline and differential"/>
</dbReference>
<dbReference type="FunFam" id="3.30.457.50:FF:000001">
    <property type="entry name" value="Probable kinetochore protein spc25"/>
    <property type="match status" value="1"/>
</dbReference>
<dbReference type="PaxDb" id="4577-GRMZM2G047412_P02"/>
<dbReference type="eggNOG" id="KOG4657">
    <property type="taxonomic scope" value="Eukaryota"/>
</dbReference>
<dbReference type="AlphaFoldDB" id="A0A3L6DMS5"/>
<dbReference type="IntAct" id="A0A3L6DMS5">
    <property type="interactions" value="2"/>
</dbReference>
<dbReference type="GO" id="GO:0051301">
    <property type="term" value="P:cell division"/>
    <property type="evidence" value="ECO:0007669"/>
    <property type="project" value="UniProtKB-UniRule"/>
</dbReference>
<dbReference type="InterPro" id="IPR013255">
    <property type="entry name" value="Spc25_C"/>
</dbReference>
<name>A0A3L6DMS5_MAIZE</name>
<dbReference type="PANTHER" id="PTHR14281:SF2">
    <property type="entry name" value="KINETOCHORE PROTEIN SPC25"/>
    <property type="match status" value="1"/>
</dbReference>
<evidence type="ECO:0000256" key="7">
    <source>
        <dbReference type="ARBA" id="ARBA00023306"/>
    </source>
</evidence>
<evidence type="ECO:0000256" key="1">
    <source>
        <dbReference type="ARBA" id="ARBA00004584"/>
    </source>
</evidence>
<organism evidence="13">
    <name type="scientific">Zea mays</name>
    <name type="common">Maize</name>
    <dbReference type="NCBI Taxonomy" id="4577"/>
    <lineage>
        <taxon>Eukaryota</taxon>
        <taxon>Viridiplantae</taxon>
        <taxon>Streptophyta</taxon>
        <taxon>Embryophyta</taxon>
        <taxon>Tracheophyta</taxon>
        <taxon>Spermatophyta</taxon>
        <taxon>Magnoliopsida</taxon>
        <taxon>Liliopsida</taxon>
        <taxon>Poales</taxon>
        <taxon>Poaceae</taxon>
        <taxon>PACMAD clade</taxon>
        <taxon>Panicoideae</taxon>
        <taxon>Andropogonodae</taxon>
        <taxon>Andropogoneae</taxon>
        <taxon>Tripsacinae</taxon>
        <taxon>Zea</taxon>
    </lineage>
</organism>
<feature type="domain" description="Chromosome segregation protein Spc25 C-terminal" evidence="11">
    <location>
        <begin position="181"/>
        <end position="246"/>
    </location>
</feature>
<dbReference type="GO" id="GO:0031262">
    <property type="term" value="C:Ndc80 complex"/>
    <property type="evidence" value="ECO:0007669"/>
    <property type="project" value="InterPro"/>
</dbReference>
<evidence type="ECO:0000256" key="5">
    <source>
        <dbReference type="ARBA" id="ARBA00022776"/>
    </source>
</evidence>
<evidence type="ECO:0000256" key="3">
    <source>
        <dbReference type="ARBA" id="ARBA00022454"/>
    </source>
</evidence>
<dbReference type="CDD" id="cd23784">
    <property type="entry name" value="RWD_Spc25"/>
    <property type="match status" value="1"/>
</dbReference>
<evidence type="ECO:0000256" key="2">
    <source>
        <dbReference type="ARBA" id="ARBA00006379"/>
    </source>
</evidence>
<feature type="region of interest" description="Disordered" evidence="10">
    <location>
        <begin position="274"/>
        <end position="315"/>
    </location>
</feature>
<evidence type="ECO:0000256" key="4">
    <source>
        <dbReference type="ARBA" id="ARBA00022618"/>
    </source>
</evidence>
<accession>A0A1D6FVQ8</accession>
<keyword evidence="5 9" id="KW-0498">Mitosis</keyword>
<keyword evidence="9" id="KW-0539">Nucleus</keyword>
<protein>
    <recommendedName>
        <fullName evidence="9">Kinetochore protein SPC25</fullName>
    </recommendedName>
</protein>
<dbReference type="PANTHER" id="PTHR14281">
    <property type="entry name" value="KINETOCHORE PROTEIN SPC25-RELATED"/>
    <property type="match status" value="1"/>
</dbReference>
<evidence type="ECO:0000256" key="6">
    <source>
        <dbReference type="ARBA" id="ARBA00023054"/>
    </source>
</evidence>
<dbReference type="STRING" id="4577.A0A1D6FVQ8"/>
<comment type="subunit">
    <text evidence="9">Component of the NDC80 complex.</text>
</comment>